<evidence type="ECO:0000313" key="11">
    <source>
        <dbReference type="Proteomes" id="UP000422736"/>
    </source>
</evidence>
<evidence type="ECO:0000256" key="3">
    <source>
        <dbReference type="ARBA" id="ARBA00005266"/>
    </source>
</evidence>
<comment type="subcellular location">
    <subcellularLocation>
        <location evidence="2">Endosome</location>
    </subcellularLocation>
</comment>
<name>A0ABX6EZ39_KLUMA</name>
<evidence type="ECO:0000256" key="8">
    <source>
        <dbReference type="ARBA" id="ARBA00032430"/>
    </source>
</evidence>
<evidence type="ECO:0000256" key="9">
    <source>
        <dbReference type="SAM" id="Coils"/>
    </source>
</evidence>
<keyword evidence="11" id="KW-1185">Reference proteome</keyword>
<dbReference type="InterPro" id="IPR020491">
    <property type="entry name" value="BLI1"/>
</dbReference>
<sequence>MKEKALRTKIDELVATLQQRIDIVTATAVSQFEQETENNYAKLDYLKAHFKKDDSINDWLNDKQEFTEKLDKLESQITELSDLADEWEIFIKELLLTDAKL</sequence>
<evidence type="ECO:0000256" key="4">
    <source>
        <dbReference type="ARBA" id="ARBA00015596"/>
    </source>
</evidence>
<evidence type="ECO:0000256" key="6">
    <source>
        <dbReference type="ARBA" id="ARBA00022753"/>
    </source>
</evidence>
<reference evidence="10 11" key="1">
    <citation type="submission" date="2016-03" db="EMBL/GenBank/DDBJ databases">
        <title>How can Kluyveromyces marxianus grow so fast - potential evolutionary course in Saccharomyces Complex revealed by comparative genomics.</title>
        <authorList>
            <person name="Mo W."/>
            <person name="Lu W."/>
            <person name="Yang X."/>
            <person name="Qi J."/>
            <person name="Lv H."/>
        </authorList>
    </citation>
    <scope>NUCLEOTIDE SEQUENCE [LARGE SCALE GENOMIC DNA]</scope>
    <source>
        <strain evidence="10 11">FIM1</strain>
    </source>
</reference>
<dbReference type="Pfam" id="PF17324">
    <property type="entry name" value="BLI1"/>
    <property type="match status" value="1"/>
</dbReference>
<evidence type="ECO:0000256" key="2">
    <source>
        <dbReference type="ARBA" id="ARBA00004177"/>
    </source>
</evidence>
<dbReference type="EMBL" id="CP015057">
    <property type="protein sequence ID" value="QGN16139.1"/>
    <property type="molecule type" value="Genomic_DNA"/>
</dbReference>
<dbReference type="Proteomes" id="UP000422736">
    <property type="component" value="Chromosome 4"/>
</dbReference>
<protein>
    <recommendedName>
        <fullName evidence="4">Biogenesis of lysosome-related organelles complex 1 subunit BLI1</fullName>
    </recommendedName>
    <alternativeName>
        <fullName evidence="8">BLOC-1 interactor 1</fullName>
    </alternativeName>
</protein>
<evidence type="ECO:0000256" key="5">
    <source>
        <dbReference type="ARBA" id="ARBA00022448"/>
    </source>
</evidence>
<keyword evidence="6" id="KW-0967">Endosome</keyword>
<keyword evidence="5" id="KW-0813">Transport</keyword>
<evidence type="ECO:0000313" key="10">
    <source>
        <dbReference type="EMBL" id="QGN16139.1"/>
    </source>
</evidence>
<keyword evidence="7 9" id="KW-0175">Coiled coil</keyword>
<feature type="coiled-coil region" evidence="9">
    <location>
        <begin position="56"/>
        <end position="83"/>
    </location>
</feature>
<gene>
    <name evidence="10" type="primary">BLI1</name>
    <name evidence="10" type="ORF">FIM1_2840</name>
</gene>
<comment type="similarity">
    <text evidence="3">Belongs to the BLI1 family.</text>
</comment>
<accession>A0ABX6EZ39</accession>
<evidence type="ECO:0000256" key="1">
    <source>
        <dbReference type="ARBA" id="ARBA00002069"/>
    </source>
</evidence>
<organism evidence="10 11">
    <name type="scientific">Kluyveromyces marxianus</name>
    <name type="common">Yeast</name>
    <name type="synonym">Candida kefyr</name>
    <dbReference type="NCBI Taxonomy" id="4911"/>
    <lineage>
        <taxon>Eukaryota</taxon>
        <taxon>Fungi</taxon>
        <taxon>Dikarya</taxon>
        <taxon>Ascomycota</taxon>
        <taxon>Saccharomycotina</taxon>
        <taxon>Saccharomycetes</taxon>
        <taxon>Saccharomycetales</taxon>
        <taxon>Saccharomycetaceae</taxon>
        <taxon>Kluyveromyces</taxon>
    </lineage>
</organism>
<comment type="function">
    <text evidence="1">Component of the biogenesis of lysosome-related organelles complex-1 (BLOC-1) involved in endosomal cargo sorting.</text>
</comment>
<proteinExistence type="inferred from homology"/>
<evidence type="ECO:0000256" key="7">
    <source>
        <dbReference type="ARBA" id="ARBA00023054"/>
    </source>
</evidence>